<dbReference type="Gene3D" id="1.10.533.10">
    <property type="entry name" value="Death Domain, Fas"/>
    <property type="match status" value="1"/>
</dbReference>
<sequence>MYFSFITAEFFLEFVEKPKAKEENDNMPSQIASLVEKMLKEQVHLKEIGKERINRDSGEGVLLSIWDFAGQDIYYTTHQVFLTWRAIYVIVFDLSRSLDSVVPPESRDEYYEMAKGGAKSDLTCLEFINFWLCSIFAHAVAPSSVLNKNMSKTAQKSPPIFIVGTHRESVKGDAKEKKEKIRSAFEKIRNSIKKKPFECHVVPKYYAIENTLVDTDEDVGTDAELVALRRQIEKVAMEEPYMGEEIPLRWLLFEEALAADNINYMTLDQAKELTQPFGMKSEGELLTMLTFYHDLGYVVYYGGIEDQQSLLRDMVILNPQWLIDVFKQVITILDPAERDGIMSDAWTTLEEDGILEDRLIQHMWQGFLEQKEALVKLMTKFDLICEAPVERLQQGQQDGVDTEVSNATGKVVKKRYYVPSRLTSHCSPEEIAQITSSTDFYVDFRGFLTDGLFHRLMTRAVRWMGERDGEPVNLYHRHISLMVDGVHHALLEMLPPREATIKVTVFRGAVADSDHDGDSNTPPAPSAVKEVMDFVTETLDSLIQHWARRIEYDVRFTCPRPKCSKKKLLKDCYKGMSLKCGLHNIPTAAIKIKFGISEASLGNTNSTLPRPLASTVVDICIPPEGASATVGEVSPSTARKVSDAMLNELAKRIPHGKYDTFSEKLGIEHNQARTIVVKYGNDYEMATRECMAIWKDRSTRGVADLHQVLREAKLGGLIVYCN</sequence>
<accession>A0A7M7LVQ9</accession>
<protein>
    <recommendedName>
        <fullName evidence="2">Netrin receptor UNC5</fullName>
    </recommendedName>
</protein>
<dbReference type="GO" id="GO:0005042">
    <property type="term" value="F:netrin receptor activity"/>
    <property type="evidence" value="ECO:0007669"/>
    <property type="project" value="UniProtKB-UniRule"/>
</dbReference>
<dbReference type="GO" id="GO:0005886">
    <property type="term" value="C:plasma membrane"/>
    <property type="evidence" value="ECO:0007669"/>
    <property type="project" value="UniProtKB-SubCell"/>
</dbReference>
<dbReference type="CDD" id="cd01670">
    <property type="entry name" value="Death"/>
    <property type="match status" value="1"/>
</dbReference>
<dbReference type="SUPFAM" id="SSF52540">
    <property type="entry name" value="P-loop containing nucleoside triphosphate hydrolases"/>
    <property type="match status" value="1"/>
</dbReference>
<comment type="subcellular location">
    <subcellularLocation>
        <location evidence="2">Cell membrane</location>
        <topology evidence="2">Single-pass type I membrane protein</topology>
    </subcellularLocation>
</comment>
<dbReference type="PANTHER" id="PTHR12582">
    <property type="entry name" value="NETRIN RECEPTOR UNC5"/>
    <property type="match status" value="1"/>
</dbReference>
<dbReference type="GeneID" id="105438579"/>
<dbReference type="Proteomes" id="UP000007110">
    <property type="component" value="Unassembled WGS sequence"/>
</dbReference>
<comment type="similarity">
    <text evidence="2">Belongs to the unc-5 family.</text>
</comment>
<evidence type="ECO:0000313" key="5">
    <source>
        <dbReference type="Proteomes" id="UP000007110"/>
    </source>
</evidence>
<dbReference type="OMA" id="EMATREC"/>
<dbReference type="EnsemblMetazoa" id="XM_011666571">
    <property type="protein sequence ID" value="XP_011664873"/>
    <property type="gene ID" value="LOC105438579"/>
</dbReference>
<dbReference type="Gene3D" id="1.10.10.10">
    <property type="entry name" value="Winged helix-like DNA-binding domain superfamily/Winged helix DNA-binding domain"/>
    <property type="match status" value="1"/>
</dbReference>
<dbReference type="PANTHER" id="PTHR12582:SF47">
    <property type="entry name" value="NETRIN RECEPTOR UNC-5"/>
    <property type="match status" value="1"/>
</dbReference>
<keyword evidence="1" id="KW-0677">Repeat</keyword>
<evidence type="ECO:0000256" key="1">
    <source>
        <dbReference type="ARBA" id="ARBA00022737"/>
    </source>
</evidence>
<reference evidence="4" key="2">
    <citation type="submission" date="2021-01" db="UniProtKB">
        <authorList>
            <consortium name="EnsemblMetazoa"/>
        </authorList>
    </citation>
    <scope>IDENTIFICATION</scope>
</reference>
<keyword evidence="2" id="KW-0393">Immunoglobulin domain</keyword>
<reference evidence="5" key="1">
    <citation type="submission" date="2015-02" db="EMBL/GenBank/DDBJ databases">
        <title>Genome sequencing for Strongylocentrotus purpuratus.</title>
        <authorList>
            <person name="Murali S."/>
            <person name="Liu Y."/>
            <person name="Vee V."/>
            <person name="English A."/>
            <person name="Wang M."/>
            <person name="Skinner E."/>
            <person name="Han Y."/>
            <person name="Muzny D.M."/>
            <person name="Worley K.C."/>
            <person name="Gibbs R.A."/>
        </authorList>
    </citation>
    <scope>NUCLEOTIDE SEQUENCE</scope>
</reference>
<proteinExistence type="inferred from homology"/>
<dbReference type="RefSeq" id="XP_011664873.2">
    <property type="nucleotide sequence ID" value="XM_011666571.2"/>
</dbReference>
<dbReference type="Gene3D" id="3.40.50.300">
    <property type="entry name" value="P-loop containing nucleotide triphosphate hydrolases"/>
    <property type="match status" value="1"/>
</dbReference>
<name>A0A7M7LVQ9_STRPU</name>
<dbReference type="SUPFAM" id="SSF47986">
    <property type="entry name" value="DEATH domain"/>
    <property type="match status" value="1"/>
</dbReference>
<evidence type="ECO:0000313" key="4">
    <source>
        <dbReference type="EnsemblMetazoa" id="XP_011664873"/>
    </source>
</evidence>
<organism evidence="4 5">
    <name type="scientific">Strongylocentrotus purpuratus</name>
    <name type="common">Purple sea urchin</name>
    <dbReference type="NCBI Taxonomy" id="7668"/>
    <lineage>
        <taxon>Eukaryota</taxon>
        <taxon>Metazoa</taxon>
        <taxon>Echinodermata</taxon>
        <taxon>Eleutherozoa</taxon>
        <taxon>Echinozoa</taxon>
        <taxon>Echinoidea</taxon>
        <taxon>Euechinoidea</taxon>
        <taxon>Echinacea</taxon>
        <taxon>Camarodonta</taxon>
        <taxon>Echinidea</taxon>
        <taxon>Strongylocentrotidae</taxon>
        <taxon>Strongylocentrotus</taxon>
    </lineage>
</organism>
<dbReference type="Pfam" id="PF08477">
    <property type="entry name" value="Roc"/>
    <property type="match status" value="1"/>
</dbReference>
<evidence type="ECO:0000259" key="3">
    <source>
        <dbReference type="Pfam" id="PF16095"/>
    </source>
</evidence>
<dbReference type="InterPro" id="IPR027417">
    <property type="entry name" value="P-loop_NTPase"/>
</dbReference>
<feature type="domain" description="COR" evidence="3">
    <location>
        <begin position="247"/>
        <end position="388"/>
    </location>
</feature>
<evidence type="ECO:0000256" key="2">
    <source>
        <dbReference type="RuleBase" id="RU367033"/>
    </source>
</evidence>
<dbReference type="FunFam" id="3.30.70.1390:FF:000007">
    <property type="entry name" value="Predicted protein"/>
    <property type="match status" value="1"/>
</dbReference>
<keyword evidence="2" id="KW-0675">Receptor</keyword>
<dbReference type="Pfam" id="PF16095">
    <property type="entry name" value="COR-A"/>
    <property type="match status" value="1"/>
</dbReference>
<dbReference type="InterPro" id="IPR036388">
    <property type="entry name" value="WH-like_DNA-bd_sf"/>
</dbReference>
<dbReference type="AlphaFoldDB" id="A0A7M7LVQ9"/>
<dbReference type="InterPro" id="IPR037936">
    <property type="entry name" value="UNC5A-D"/>
</dbReference>
<comment type="function">
    <text evidence="2">Receptor for netrin required for axon guidance. Mediates axon repulsion of neuronal growth cones in the developing nervous system upon ligand binding.</text>
</comment>
<dbReference type="InterPro" id="IPR011029">
    <property type="entry name" value="DEATH-like_dom_sf"/>
</dbReference>
<dbReference type="OrthoDB" id="120976at2759"/>
<dbReference type="InParanoid" id="A0A7M7LVQ9"/>
<keyword evidence="2" id="KW-0217">Developmental protein</keyword>
<dbReference type="KEGG" id="spu:105438579"/>
<dbReference type="InterPro" id="IPR032171">
    <property type="entry name" value="COR-A"/>
</dbReference>
<keyword evidence="5" id="KW-1185">Reference proteome</keyword>